<accession>A0A9D9H369</accession>
<evidence type="ECO:0000313" key="1">
    <source>
        <dbReference type="EMBL" id="MBO8437495.1"/>
    </source>
</evidence>
<comment type="caution">
    <text evidence="1">The sequence shown here is derived from an EMBL/GenBank/DDBJ whole genome shotgun (WGS) entry which is preliminary data.</text>
</comment>
<reference evidence="1" key="1">
    <citation type="submission" date="2020-10" db="EMBL/GenBank/DDBJ databases">
        <authorList>
            <person name="Gilroy R."/>
        </authorList>
    </citation>
    <scope>NUCLEOTIDE SEQUENCE</scope>
    <source>
        <strain evidence="1">G3-4614</strain>
    </source>
</reference>
<proteinExistence type="predicted"/>
<protein>
    <submittedName>
        <fullName evidence="1">Uncharacterized protein</fullName>
    </submittedName>
</protein>
<dbReference type="Proteomes" id="UP000823636">
    <property type="component" value="Unassembled WGS sequence"/>
</dbReference>
<dbReference type="EMBL" id="JADIMW010000010">
    <property type="protein sequence ID" value="MBO8437495.1"/>
    <property type="molecule type" value="Genomic_DNA"/>
</dbReference>
<dbReference type="AlphaFoldDB" id="A0A9D9H369"/>
<organism evidence="1 2">
    <name type="scientific">Candidatus Caccoplasma merdipullorum</name>
    <dbReference type="NCBI Taxonomy" id="2840718"/>
    <lineage>
        <taxon>Bacteria</taxon>
        <taxon>Pseudomonadati</taxon>
        <taxon>Bacteroidota</taxon>
        <taxon>Bacteroidia</taxon>
        <taxon>Bacteroidales</taxon>
        <taxon>Bacteroidaceae</taxon>
        <taxon>Bacteroidaceae incertae sedis</taxon>
        <taxon>Candidatus Caccoplasma</taxon>
    </lineage>
</organism>
<evidence type="ECO:0000313" key="2">
    <source>
        <dbReference type="Proteomes" id="UP000823636"/>
    </source>
</evidence>
<name>A0A9D9H369_9BACT</name>
<sequence>MGFEKRLSDTNELYIIRNNTENTITLVKLRVYYKTPKGEMLDYREVILSGELLPNTTKQFETPSFDRAKRYYYLEGNPGSKRTNGYPFIITYDLMRYDIAITE</sequence>
<gene>
    <name evidence="1" type="ORF">IAC54_01170</name>
</gene>
<reference evidence="1" key="2">
    <citation type="journal article" date="2021" name="PeerJ">
        <title>Extensive microbial diversity within the chicken gut microbiome revealed by metagenomics and culture.</title>
        <authorList>
            <person name="Gilroy R."/>
            <person name="Ravi A."/>
            <person name="Getino M."/>
            <person name="Pursley I."/>
            <person name="Horton D.L."/>
            <person name="Alikhan N.F."/>
            <person name="Baker D."/>
            <person name="Gharbi K."/>
            <person name="Hall N."/>
            <person name="Watson M."/>
            <person name="Adriaenssens E.M."/>
            <person name="Foster-Nyarko E."/>
            <person name="Jarju S."/>
            <person name="Secka A."/>
            <person name="Antonio M."/>
            <person name="Oren A."/>
            <person name="Chaudhuri R.R."/>
            <person name="La Ragione R."/>
            <person name="Hildebrand F."/>
            <person name="Pallen M.J."/>
        </authorList>
    </citation>
    <scope>NUCLEOTIDE SEQUENCE</scope>
    <source>
        <strain evidence="1">G3-4614</strain>
    </source>
</reference>